<accession>A0A8J6YNU0</accession>
<evidence type="ECO:0000256" key="6">
    <source>
        <dbReference type="ARBA" id="ARBA00022741"/>
    </source>
</evidence>
<evidence type="ECO:0000256" key="10">
    <source>
        <dbReference type="ARBA" id="ARBA00023027"/>
    </source>
</evidence>
<dbReference type="PIRSF" id="PIRSF017184">
    <property type="entry name" value="Nnr"/>
    <property type="match status" value="1"/>
</dbReference>
<comment type="similarity">
    <text evidence="18">Belongs to the NnrE/AIBP family.</text>
</comment>
<dbReference type="GO" id="GO:0046496">
    <property type="term" value="P:nicotinamide nucleotide metabolic process"/>
    <property type="evidence" value="ECO:0007669"/>
    <property type="project" value="UniProtKB-UniRule"/>
</dbReference>
<evidence type="ECO:0000256" key="3">
    <source>
        <dbReference type="ARBA" id="ARBA00006001"/>
    </source>
</evidence>
<keyword evidence="13" id="KW-0511">Multifunctional enzyme</keyword>
<dbReference type="GO" id="GO:0052856">
    <property type="term" value="F:NAD(P)HX epimerase activity"/>
    <property type="evidence" value="ECO:0007669"/>
    <property type="project" value="UniProtKB-UniRule"/>
</dbReference>
<dbReference type="Pfam" id="PF01256">
    <property type="entry name" value="Carb_kinase"/>
    <property type="match status" value="1"/>
</dbReference>
<name>A0A8J6YNU0_9PROT</name>
<dbReference type="PANTHER" id="PTHR12592">
    <property type="entry name" value="ATP-DEPENDENT (S)-NAD(P)H-HYDRATE DEHYDRATASE FAMILY MEMBER"/>
    <property type="match status" value="1"/>
</dbReference>
<comment type="function">
    <text evidence="14 19">Bifunctional enzyme that catalyzes the epimerization of the S- and R-forms of NAD(P)HX and the dehydration of the S-form of NAD(P)HX at the expense of ADP, which is converted to AMP. This allows the repair of both epimers of NAD(P)HX, a damaged form of NAD(P)H that is a result of enzymatic or heat-dependent hydration.</text>
</comment>
<dbReference type="PROSITE" id="PS01050">
    <property type="entry name" value="YJEF_C_2"/>
    <property type="match status" value="1"/>
</dbReference>
<dbReference type="InterPro" id="IPR030677">
    <property type="entry name" value="Nnr"/>
</dbReference>
<proteinExistence type="inferred from homology"/>
<feature type="binding site" evidence="18">
    <location>
        <position position="127"/>
    </location>
    <ligand>
        <name>K(+)</name>
        <dbReference type="ChEBI" id="CHEBI:29103"/>
    </ligand>
</feature>
<evidence type="ECO:0000256" key="9">
    <source>
        <dbReference type="ARBA" id="ARBA00022958"/>
    </source>
</evidence>
<comment type="catalytic activity">
    <reaction evidence="15 17 19">
        <text>(6S)-NADHX + ADP = AMP + phosphate + NADH + H(+)</text>
        <dbReference type="Rhea" id="RHEA:32223"/>
        <dbReference type="ChEBI" id="CHEBI:15378"/>
        <dbReference type="ChEBI" id="CHEBI:43474"/>
        <dbReference type="ChEBI" id="CHEBI:57945"/>
        <dbReference type="ChEBI" id="CHEBI:64074"/>
        <dbReference type="ChEBI" id="CHEBI:456215"/>
        <dbReference type="ChEBI" id="CHEBI:456216"/>
        <dbReference type="EC" id="4.2.1.136"/>
    </reaction>
</comment>
<feature type="binding site" evidence="17">
    <location>
        <position position="372"/>
    </location>
    <ligand>
        <name>(6S)-NADPHX</name>
        <dbReference type="ChEBI" id="CHEBI:64076"/>
    </ligand>
</feature>
<feature type="domain" description="YjeF N-terminal" evidence="21">
    <location>
        <begin position="21"/>
        <end position="217"/>
    </location>
</feature>
<evidence type="ECO:0000313" key="23">
    <source>
        <dbReference type="Proteomes" id="UP000631034"/>
    </source>
</evidence>
<gene>
    <name evidence="17" type="primary">nnrD</name>
    <name evidence="18" type="synonym">nnrE</name>
    <name evidence="22" type="ORF">IHV25_03870</name>
</gene>
<evidence type="ECO:0000256" key="5">
    <source>
        <dbReference type="ARBA" id="ARBA00022723"/>
    </source>
</evidence>
<dbReference type="GO" id="GO:0110051">
    <property type="term" value="P:metabolite repair"/>
    <property type="evidence" value="ECO:0007669"/>
    <property type="project" value="TreeGrafter"/>
</dbReference>
<feature type="binding site" evidence="18">
    <location>
        <position position="163"/>
    </location>
    <ligand>
        <name>K(+)</name>
        <dbReference type="ChEBI" id="CHEBI:29103"/>
    </ligand>
</feature>
<evidence type="ECO:0000259" key="21">
    <source>
        <dbReference type="PROSITE" id="PS51385"/>
    </source>
</evidence>
<dbReference type="EMBL" id="JACZHT010000002">
    <property type="protein sequence ID" value="MBE1236791.1"/>
    <property type="molecule type" value="Genomic_DNA"/>
</dbReference>
<dbReference type="HAMAP" id="MF_01966">
    <property type="entry name" value="NADHX_epimerase"/>
    <property type="match status" value="1"/>
</dbReference>
<reference evidence="22" key="1">
    <citation type="submission" date="2020-10" db="EMBL/GenBank/DDBJ databases">
        <title>Genome sequence of the unusual species of purple photosynthetic bacteria, Phaeovibrio sulfidiphilus DSM 23193, type strain.</title>
        <authorList>
            <person name="Kyndt J.A."/>
            <person name="Meyer T.E."/>
        </authorList>
    </citation>
    <scope>NUCLEOTIDE SEQUENCE</scope>
    <source>
        <strain evidence="22">DSM 23193</strain>
    </source>
</reference>
<keyword evidence="5 18" id="KW-0479">Metal-binding</keyword>
<feature type="binding site" evidence="17">
    <location>
        <begin position="412"/>
        <end position="416"/>
    </location>
    <ligand>
        <name>AMP</name>
        <dbReference type="ChEBI" id="CHEBI:456215"/>
    </ligand>
</feature>
<evidence type="ECO:0000256" key="4">
    <source>
        <dbReference type="ARBA" id="ARBA00009524"/>
    </source>
</evidence>
<dbReference type="PANTHER" id="PTHR12592:SF0">
    <property type="entry name" value="ATP-DEPENDENT (S)-NAD(P)H-HYDRATE DEHYDRATASE"/>
    <property type="match status" value="1"/>
</dbReference>
<dbReference type="NCBIfam" id="TIGR00197">
    <property type="entry name" value="yjeF_nterm"/>
    <property type="match status" value="1"/>
</dbReference>
<dbReference type="SUPFAM" id="SSF53613">
    <property type="entry name" value="Ribokinase-like"/>
    <property type="match status" value="1"/>
</dbReference>
<evidence type="ECO:0000256" key="17">
    <source>
        <dbReference type="HAMAP-Rule" id="MF_01965"/>
    </source>
</evidence>
<comment type="similarity">
    <text evidence="3 19">In the N-terminal section; belongs to the NnrE/AIBP family.</text>
</comment>
<dbReference type="Gene3D" id="3.40.50.10260">
    <property type="entry name" value="YjeF N-terminal domain"/>
    <property type="match status" value="1"/>
</dbReference>
<feature type="domain" description="YjeF C-terminal" evidence="20">
    <location>
        <begin position="225"/>
        <end position="498"/>
    </location>
</feature>
<evidence type="ECO:0000256" key="18">
    <source>
        <dbReference type="HAMAP-Rule" id="MF_01966"/>
    </source>
</evidence>
<feature type="binding site" evidence="18">
    <location>
        <begin position="131"/>
        <end position="137"/>
    </location>
    <ligand>
        <name>(6S)-NADPHX</name>
        <dbReference type="ChEBI" id="CHEBI:64076"/>
    </ligand>
</feature>
<evidence type="ECO:0000256" key="11">
    <source>
        <dbReference type="ARBA" id="ARBA00023235"/>
    </source>
</evidence>
<evidence type="ECO:0000256" key="8">
    <source>
        <dbReference type="ARBA" id="ARBA00022857"/>
    </source>
</evidence>
<comment type="caution">
    <text evidence="22">The sequence shown here is derived from an EMBL/GenBank/DDBJ whole genome shotgun (WGS) entry which is preliminary data.</text>
</comment>
<dbReference type="AlphaFoldDB" id="A0A8J6YNU0"/>
<dbReference type="PROSITE" id="PS51383">
    <property type="entry name" value="YJEF_C_3"/>
    <property type="match status" value="1"/>
</dbReference>
<comment type="cofactor">
    <cofactor evidence="17">
        <name>Mg(2+)</name>
        <dbReference type="ChEBI" id="CHEBI:18420"/>
    </cofactor>
</comment>
<dbReference type="EC" id="5.1.99.6" evidence="19"/>
<evidence type="ECO:0000259" key="20">
    <source>
        <dbReference type="PROSITE" id="PS51383"/>
    </source>
</evidence>
<feature type="binding site" evidence="18">
    <location>
        <position position="69"/>
    </location>
    <ligand>
        <name>K(+)</name>
        <dbReference type="ChEBI" id="CHEBI:29103"/>
    </ligand>
</feature>
<keyword evidence="7 17" id="KW-0067">ATP-binding</keyword>
<evidence type="ECO:0000313" key="22">
    <source>
        <dbReference type="EMBL" id="MBE1236791.1"/>
    </source>
</evidence>
<evidence type="ECO:0000256" key="16">
    <source>
        <dbReference type="ARBA" id="ARBA00049209"/>
    </source>
</evidence>
<feature type="binding site" evidence="17">
    <location>
        <position position="441"/>
    </location>
    <ligand>
        <name>AMP</name>
        <dbReference type="ChEBI" id="CHEBI:456215"/>
    </ligand>
</feature>
<feature type="binding site" evidence="17">
    <location>
        <position position="258"/>
    </location>
    <ligand>
        <name>(6S)-NADPHX</name>
        <dbReference type="ChEBI" id="CHEBI:64076"/>
    </ligand>
</feature>
<keyword evidence="6 17" id="KW-0547">Nucleotide-binding</keyword>
<dbReference type="Pfam" id="PF03853">
    <property type="entry name" value="YjeF_N"/>
    <property type="match status" value="1"/>
</dbReference>
<evidence type="ECO:0000256" key="12">
    <source>
        <dbReference type="ARBA" id="ARBA00023239"/>
    </source>
</evidence>
<comment type="function">
    <text evidence="17">Catalyzes the dehydration of the S-form of NAD(P)HX at the expense of ADP, which is converted to AMP. Together with NAD(P)HX epimerase, which catalyzes the epimerization of the S- and R-forms, the enzyme allows the repair of both epimers of NAD(P)HX, a damaged form of NAD(P)H that is a result of enzymatic or heat-dependent hydration.</text>
</comment>
<dbReference type="SUPFAM" id="SSF64153">
    <property type="entry name" value="YjeF N-terminal domain-like"/>
    <property type="match status" value="1"/>
</dbReference>
<comment type="similarity">
    <text evidence="17">Belongs to the NnrD/CARKD family.</text>
</comment>
<evidence type="ECO:0000256" key="13">
    <source>
        <dbReference type="ARBA" id="ARBA00023268"/>
    </source>
</evidence>
<dbReference type="NCBIfam" id="TIGR00196">
    <property type="entry name" value="yjeF_cterm"/>
    <property type="match status" value="1"/>
</dbReference>
<keyword evidence="10 17" id="KW-0520">NAD</keyword>
<evidence type="ECO:0000256" key="7">
    <source>
        <dbReference type="ARBA" id="ARBA00022840"/>
    </source>
</evidence>
<dbReference type="InterPro" id="IPR004443">
    <property type="entry name" value="YjeF_N_dom"/>
</dbReference>
<keyword evidence="23" id="KW-1185">Reference proteome</keyword>
<dbReference type="InterPro" id="IPR036652">
    <property type="entry name" value="YjeF_N_dom_sf"/>
</dbReference>
<dbReference type="HAMAP" id="MF_01965">
    <property type="entry name" value="NADHX_dehydratase"/>
    <property type="match status" value="1"/>
</dbReference>
<dbReference type="PROSITE" id="PS51385">
    <property type="entry name" value="YJEF_N"/>
    <property type="match status" value="1"/>
</dbReference>
<dbReference type="Gene3D" id="3.40.1190.20">
    <property type="match status" value="1"/>
</dbReference>
<dbReference type="EC" id="4.2.1.136" evidence="19"/>
<comment type="catalytic activity">
    <reaction evidence="16 17 19">
        <text>(6S)-NADPHX + ADP = AMP + phosphate + NADPH + H(+)</text>
        <dbReference type="Rhea" id="RHEA:32235"/>
        <dbReference type="ChEBI" id="CHEBI:15378"/>
        <dbReference type="ChEBI" id="CHEBI:43474"/>
        <dbReference type="ChEBI" id="CHEBI:57783"/>
        <dbReference type="ChEBI" id="CHEBI:64076"/>
        <dbReference type="ChEBI" id="CHEBI:456215"/>
        <dbReference type="ChEBI" id="CHEBI:456216"/>
        <dbReference type="EC" id="4.2.1.136"/>
    </reaction>
</comment>
<dbReference type="Proteomes" id="UP000631034">
    <property type="component" value="Unassembled WGS sequence"/>
</dbReference>
<dbReference type="CDD" id="cd01171">
    <property type="entry name" value="YXKO-related"/>
    <property type="match status" value="1"/>
</dbReference>
<keyword evidence="11 18" id="KW-0413">Isomerase</keyword>
<comment type="caution">
    <text evidence="18">Lacks conserved residue(s) required for the propagation of feature annotation.</text>
</comment>
<keyword evidence="9 18" id="KW-0630">Potassium</keyword>
<feature type="binding site" evidence="17">
    <location>
        <position position="442"/>
    </location>
    <ligand>
        <name>(6S)-NADPHX</name>
        <dbReference type="ChEBI" id="CHEBI:64076"/>
    </ligand>
</feature>
<keyword evidence="12 17" id="KW-0456">Lyase</keyword>
<comment type="function">
    <text evidence="18">Catalyzes the epimerization of the S- and R-forms of NAD(P)HX, a damaged form of NAD(P)H that is a result of enzymatic or heat-dependent hydration. This is a prerequisite for the S-specific NAD(P)H-hydrate dehydratase to allow the repair of both epimers of NAD(P)HX.</text>
</comment>
<dbReference type="GO" id="GO:0005524">
    <property type="term" value="F:ATP binding"/>
    <property type="evidence" value="ECO:0007669"/>
    <property type="project" value="UniProtKB-UniRule"/>
</dbReference>
<sequence>MKRPAFAPFDTSRPLLTSREMALAEDLASRTCGLSPASMMDRAGFGAAVLIAQRFSRRPVAVLQGPGNNGGDGLVVARELARRGWPVRVLSLGEVRSPAAREMARRWTGPTLPLTPEALDPDDLVVDALFGAGLSRDLSGVALDVVRALDRSGADCVALDMPSGVEGDTGAVRGHAPRCRLTVTFAQPRPGHVLYPGRGLCGEVCVVDIGIPDALVSQVRPNTFYNAPGLWAVPVQGPDRHKYTRGHATIIAGPMTGAARLAARAARRVGAGLVTLAGEEAIRAPLAGDEPGALIRTLEGARPFAELLEDPRRTGFLHGPGRGRSDRTAAEALFLARSGLSLVLDADALSSLEGRSSELARALRGGCVITPHEGEFRRLFAGPEGLAVLSARGRLEQARRAANALGAVVVLKGPDTVIAAPDGRAALSGNAPPSLATAGSGDVLSGLVVGLLARGLAPFCAACAGVWLHGEAACAAPSGVALIAEDLPDALPSVLNRGGF</sequence>
<evidence type="ECO:0000256" key="19">
    <source>
        <dbReference type="PIRNR" id="PIRNR017184"/>
    </source>
</evidence>
<dbReference type="GO" id="GO:0052855">
    <property type="term" value="F:ADP-dependent NAD(P)H-hydrate dehydratase activity"/>
    <property type="evidence" value="ECO:0007669"/>
    <property type="project" value="UniProtKB-UniRule"/>
</dbReference>
<comment type="subunit">
    <text evidence="17">Homotetramer.</text>
</comment>
<dbReference type="InterPro" id="IPR029056">
    <property type="entry name" value="Ribokinase-like"/>
</dbReference>
<protein>
    <recommendedName>
        <fullName evidence="19">Bifunctional NAD(P)H-hydrate repair enzyme</fullName>
    </recommendedName>
    <alternativeName>
        <fullName evidence="19">Nicotinamide nucleotide repair protein</fullName>
    </alternativeName>
    <domain>
        <recommendedName>
            <fullName evidence="19">ADP-dependent (S)-NAD(P)H-hydrate dehydratase</fullName>
            <ecNumber evidence="19">4.2.1.136</ecNumber>
        </recommendedName>
        <alternativeName>
            <fullName evidence="19">ADP-dependent NAD(P)HX dehydratase</fullName>
        </alternativeName>
    </domain>
    <domain>
        <recommendedName>
            <fullName evidence="19">NAD(P)H-hydrate epimerase</fullName>
            <ecNumber evidence="19">5.1.99.6</ecNumber>
        </recommendedName>
    </domain>
</protein>
<organism evidence="22 23">
    <name type="scientific">Phaeovibrio sulfidiphilus</name>
    <dbReference type="NCBI Taxonomy" id="1220600"/>
    <lineage>
        <taxon>Bacteria</taxon>
        <taxon>Pseudomonadati</taxon>
        <taxon>Pseudomonadota</taxon>
        <taxon>Alphaproteobacteria</taxon>
        <taxon>Rhodospirillales</taxon>
        <taxon>Rhodospirillaceae</taxon>
        <taxon>Phaeovibrio</taxon>
    </lineage>
</organism>
<comment type="similarity">
    <text evidence="4 19">In the C-terminal section; belongs to the NnrD/CARKD family.</text>
</comment>
<keyword evidence="8 17" id="KW-0521">NADP</keyword>
<feature type="binding site" evidence="18">
    <location>
        <begin position="68"/>
        <end position="72"/>
    </location>
    <ligand>
        <name>(6S)-NADPHX</name>
        <dbReference type="ChEBI" id="CHEBI:64076"/>
    </ligand>
</feature>
<dbReference type="InterPro" id="IPR000631">
    <property type="entry name" value="CARKD"/>
</dbReference>
<dbReference type="RefSeq" id="WP_192533796.1">
    <property type="nucleotide sequence ID" value="NZ_JACZHT010000002.1"/>
</dbReference>
<feature type="binding site" evidence="18">
    <location>
        <position position="160"/>
    </location>
    <ligand>
        <name>(6S)-NADPHX</name>
        <dbReference type="ChEBI" id="CHEBI:64076"/>
    </ligand>
</feature>
<dbReference type="InterPro" id="IPR017953">
    <property type="entry name" value="Carbohydrate_kinase_pred_CS"/>
</dbReference>
<comment type="cofactor">
    <cofactor evidence="18 19">
        <name>K(+)</name>
        <dbReference type="ChEBI" id="CHEBI:29103"/>
    </cofactor>
    <text evidence="18 19">Binds 1 potassium ion per subunit.</text>
</comment>
<evidence type="ECO:0000256" key="1">
    <source>
        <dbReference type="ARBA" id="ARBA00000013"/>
    </source>
</evidence>
<comment type="catalytic activity">
    <reaction evidence="1 18 19">
        <text>(6R)-NADHX = (6S)-NADHX</text>
        <dbReference type="Rhea" id="RHEA:32215"/>
        <dbReference type="ChEBI" id="CHEBI:64074"/>
        <dbReference type="ChEBI" id="CHEBI:64075"/>
        <dbReference type="EC" id="5.1.99.6"/>
    </reaction>
</comment>
<evidence type="ECO:0000256" key="2">
    <source>
        <dbReference type="ARBA" id="ARBA00000909"/>
    </source>
</evidence>
<evidence type="ECO:0000256" key="15">
    <source>
        <dbReference type="ARBA" id="ARBA00048238"/>
    </source>
</evidence>
<evidence type="ECO:0000256" key="14">
    <source>
        <dbReference type="ARBA" id="ARBA00025153"/>
    </source>
</evidence>
<comment type="catalytic activity">
    <reaction evidence="2 18 19">
        <text>(6R)-NADPHX = (6S)-NADPHX</text>
        <dbReference type="Rhea" id="RHEA:32227"/>
        <dbReference type="ChEBI" id="CHEBI:64076"/>
        <dbReference type="ChEBI" id="CHEBI:64077"/>
        <dbReference type="EC" id="5.1.99.6"/>
    </reaction>
</comment>
<dbReference type="GO" id="GO:0046872">
    <property type="term" value="F:metal ion binding"/>
    <property type="evidence" value="ECO:0007669"/>
    <property type="project" value="UniProtKB-UniRule"/>
</dbReference>
<feature type="binding site" evidence="17">
    <location>
        <position position="321"/>
    </location>
    <ligand>
        <name>(6S)-NADPHX</name>
        <dbReference type="ChEBI" id="CHEBI:64076"/>
    </ligand>
</feature>